<dbReference type="EMBL" id="REGN01001655">
    <property type="protein sequence ID" value="RNA33320.1"/>
    <property type="molecule type" value="Genomic_DNA"/>
</dbReference>
<sequence>MTSEHKKKSPPIFYVHILQYRKIFHSLPVNPMRNFIALQFTQFFRQLEVHDHVQMIKIQNKIKQMMFKKSLYFFIKLKN</sequence>
<accession>A0A3M7SCS3</accession>
<keyword evidence="2" id="KW-1185">Reference proteome</keyword>
<organism evidence="1 2">
    <name type="scientific">Brachionus plicatilis</name>
    <name type="common">Marine rotifer</name>
    <name type="synonym">Brachionus muelleri</name>
    <dbReference type="NCBI Taxonomy" id="10195"/>
    <lineage>
        <taxon>Eukaryota</taxon>
        <taxon>Metazoa</taxon>
        <taxon>Spiralia</taxon>
        <taxon>Gnathifera</taxon>
        <taxon>Rotifera</taxon>
        <taxon>Eurotatoria</taxon>
        <taxon>Monogononta</taxon>
        <taxon>Pseudotrocha</taxon>
        <taxon>Ploima</taxon>
        <taxon>Brachionidae</taxon>
        <taxon>Brachionus</taxon>
    </lineage>
</organism>
<dbReference type="AlphaFoldDB" id="A0A3M7SCS3"/>
<protein>
    <submittedName>
        <fullName evidence="1">Uncharacterized protein</fullName>
    </submittedName>
</protein>
<proteinExistence type="predicted"/>
<gene>
    <name evidence="1" type="ORF">BpHYR1_042765</name>
</gene>
<name>A0A3M7SCS3_BRAPC</name>
<evidence type="ECO:0000313" key="2">
    <source>
        <dbReference type="Proteomes" id="UP000276133"/>
    </source>
</evidence>
<dbReference type="Proteomes" id="UP000276133">
    <property type="component" value="Unassembled WGS sequence"/>
</dbReference>
<comment type="caution">
    <text evidence="1">The sequence shown here is derived from an EMBL/GenBank/DDBJ whole genome shotgun (WGS) entry which is preliminary data.</text>
</comment>
<evidence type="ECO:0000313" key="1">
    <source>
        <dbReference type="EMBL" id="RNA33320.1"/>
    </source>
</evidence>
<reference evidence="1 2" key="1">
    <citation type="journal article" date="2018" name="Sci. Rep.">
        <title>Genomic signatures of local adaptation to the degree of environmental predictability in rotifers.</title>
        <authorList>
            <person name="Franch-Gras L."/>
            <person name="Hahn C."/>
            <person name="Garcia-Roger E.M."/>
            <person name="Carmona M.J."/>
            <person name="Serra M."/>
            <person name="Gomez A."/>
        </authorList>
    </citation>
    <scope>NUCLEOTIDE SEQUENCE [LARGE SCALE GENOMIC DNA]</scope>
    <source>
        <strain evidence="1">HYR1</strain>
    </source>
</reference>